<gene>
    <name evidence="3" type="ORF">WJX72_010664</name>
</gene>
<dbReference type="Gene3D" id="3.30.450.40">
    <property type="match status" value="1"/>
</dbReference>
<dbReference type="PROSITE" id="PS50011">
    <property type="entry name" value="PROTEIN_KINASE_DOM"/>
    <property type="match status" value="1"/>
</dbReference>
<dbReference type="PROSITE" id="PS00109">
    <property type="entry name" value="PROTEIN_KINASE_TYR"/>
    <property type="match status" value="1"/>
</dbReference>
<feature type="compositionally biased region" description="Basic and acidic residues" evidence="1">
    <location>
        <begin position="533"/>
        <end position="542"/>
    </location>
</feature>
<dbReference type="AlphaFoldDB" id="A0AAW1PA40"/>
<reference evidence="3 4" key="1">
    <citation type="journal article" date="2024" name="Nat. Commun.">
        <title>Phylogenomics reveals the evolutionary origins of lichenization in chlorophyte algae.</title>
        <authorList>
            <person name="Puginier C."/>
            <person name="Libourel C."/>
            <person name="Otte J."/>
            <person name="Skaloud P."/>
            <person name="Haon M."/>
            <person name="Grisel S."/>
            <person name="Petersen M."/>
            <person name="Berrin J.G."/>
            <person name="Delaux P.M."/>
            <person name="Dal Grande F."/>
            <person name="Keller J."/>
        </authorList>
    </citation>
    <scope>NUCLEOTIDE SEQUENCE [LARGE SCALE GENOMIC DNA]</scope>
    <source>
        <strain evidence="3 4">SAG 2043</strain>
    </source>
</reference>
<sequence length="860" mass="92337">MGCSASTLATLAHASSFIPQATMSHRSSGYMHRSVDKKRLPYTGAHEPWNEAERLAALTKLCLADLTPDPQLDEICHALAQVFKVAFAQIAFLEKSELKIVAKQNGNERVATVASACPRHLGICAYTLLPDHPEMLVVPDLCYDARFADHPMVFGDPYLRFYAGCPLTLTSGMRIGTLCVLDTQPRPDFDAACCALLGNFAEIVVRVCESLVLKAATSQHPAPSLSTDPSGMAIPYPGVDDRGILLIDTQRQGWPVQFANQWMLDLVNLGAQAVVGRPLEELCWMDMLSSKGMHGSSTKADMEALLGRAAEFSTTAGLTKMGAPSDVANLQFRAATEPLDQSTVVVGIPPHVLPSPPSDNGRYYFVTITVNSPVAGQEQVEGQAAPATGLISDVCPASPSSPSTNSFRNGSLNFVERVLVRSPSVLAAQDKPAHPRDLVVRGPCIGRTAKSMLYRAMMRTTQKPVTIKIMETRVPPGVSWKVAAEDAQSIPSLRQLPHPNIVQTFQHATKARQTGRSVLRRYTFRRLLPANDSGRKSTDGKIHRTKSSTMSRINSMSGLPSVIETWLLQEDCDRGTLKDACEAGCFMKTKSLYLPVPSIDLLCLLLTAQEIASALAFLHDKGIVHGDLTPSNVLLHSSRIDKRGFVAKVSGLDLSRNVDAGEAELEELSNETRPPGSLAYTAPELLVDIFQTSQAGDVYSFGVLLWFMWMAVQPMRPNASSPLPLPCPAGMPAMHKAVIQACTAKSPADRPTSAQLLLILQEGLAGAVGIPTAVIQSPELAKVNSEPSEGPVRMHTSTSTERIPLPVESPLVSYKSLQEHEVKGAAGATRAMAASAAVSNGQMNPPATRVSGIELAVAAG</sequence>
<dbReference type="InterPro" id="IPR029016">
    <property type="entry name" value="GAF-like_dom_sf"/>
</dbReference>
<proteinExistence type="predicted"/>
<evidence type="ECO:0000259" key="2">
    <source>
        <dbReference type="PROSITE" id="PS50011"/>
    </source>
</evidence>
<evidence type="ECO:0000313" key="4">
    <source>
        <dbReference type="Proteomes" id="UP001489004"/>
    </source>
</evidence>
<dbReference type="InterPro" id="IPR000719">
    <property type="entry name" value="Prot_kinase_dom"/>
</dbReference>
<feature type="region of interest" description="Disordered" evidence="1">
    <location>
        <begin position="781"/>
        <end position="800"/>
    </location>
</feature>
<dbReference type="GO" id="GO:0005524">
    <property type="term" value="F:ATP binding"/>
    <property type="evidence" value="ECO:0007669"/>
    <property type="project" value="InterPro"/>
</dbReference>
<organism evidence="3 4">
    <name type="scientific">[Myrmecia] bisecta</name>
    <dbReference type="NCBI Taxonomy" id="41462"/>
    <lineage>
        <taxon>Eukaryota</taxon>
        <taxon>Viridiplantae</taxon>
        <taxon>Chlorophyta</taxon>
        <taxon>core chlorophytes</taxon>
        <taxon>Trebouxiophyceae</taxon>
        <taxon>Trebouxiales</taxon>
        <taxon>Trebouxiaceae</taxon>
        <taxon>Myrmecia</taxon>
    </lineage>
</organism>
<evidence type="ECO:0000256" key="1">
    <source>
        <dbReference type="SAM" id="MobiDB-lite"/>
    </source>
</evidence>
<dbReference type="Proteomes" id="UP001489004">
    <property type="component" value="Unassembled WGS sequence"/>
</dbReference>
<keyword evidence="4" id="KW-1185">Reference proteome</keyword>
<dbReference type="SUPFAM" id="SSF55781">
    <property type="entry name" value="GAF domain-like"/>
    <property type="match status" value="1"/>
</dbReference>
<comment type="caution">
    <text evidence="3">The sequence shown here is derived from an EMBL/GenBank/DDBJ whole genome shotgun (WGS) entry which is preliminary data.</text>
</comment>
<feature type="region of interest" description="Disordered" evidence="1">
    <location>
        <begin position="530"/>
        <end position="549"/>
    </location>
</feature>
<dbReference type="InterPro" id="IPR001245">
    <property type="entry name" value="Ser-Thr/Tyr_kinase_cat_dom"/>
</dbReference>
<dbReference type="InterPro" id="IPR008266">
    <property type="entry name" value="Tyr_kinase_AS"/>
</dbReference>
<dbReference type="Gene3D" id="1.10.510.10">
    <property type="entry name" value="Transferase(Phosphotransferase) domain 1"/>
    <property type="match status" value="1"/>
</dbReference>
<dbReference type="InterPro" id="IPR011009">
    <property type="entry name" value="Kinase-like_dom_sf"/>
</dbReference>
<dbReference type="Pfam" id="PF07714">
    <property type="entry name" value="PK_Tyr_Ser-Thr"/>
    <property type="match status" value="1"/>
</dbReference>
<dbReference type="SUPFAM" id="SSF56112">
    <property type="entry name" value="Protein kinase-like (PK-like)"/>
    <property type="match status" value="1"/>
</dbReference>
<protein>
    <recommendedName>
        <fullName evidence="2">Protein kinase domain-containing protein</fullName>
    </recommendedName>
</protein>
<dbReference type="EMBL" id="JALJOR010000017">
    <property type="protein sequence ID" value="KAK9804897.1"/>
    <property type="molecule type" value="Genomic_DNA"/>
</dbReference>
<feature type="domain" description="Protein kinase" evidence="2">
    <location>
        <begin position="439"/>
        <end position="764"/>
    </location>
</feature>
<dbReference type="PANTHER" id="PTHR43102:SF2">
    <property type="entry name" value="GAF DOMAIN-CONTAINING PROTEIN"/>
    <property type="match status" value="1"/>
</dbReference>
<name>A0AAW1PA40_9CHLO</name>
<evidence type="ECO:0000313" key="3">
    <source>
        <dbReference type="EMBL" id="KAK9804897.1"/>
    </source>
</evidence>
<dbReference type="PANTHER" id="PTHR43102">
    <property type="entry name" value="SLR1143 PROTEIN"/>
    <property type="match status" value="1"/>
</dbReference>
<accession>A0AAW1PA40</accession>
<dbReference type="GO" id="GO:0004672">
    <property type="term" value="F:protein kinase activity"/>
    <property type="evidence" value="ECO:0007669"/>
    <property type="project" value="InterPro"/>
</dbReference>